<accession>A0AAD2G8S7</accession>
<feature type="compositionally biased region" description="Polar residues" evidence="1">
    <location>
        <begin position="529"/>
        <end position="538"/>
    </location>
</feature>
<dbReference type="Proteomes" id="UP001295423">
    <property type="component" value="Unassembled WGS sequence"/>
</dbReference>
<dbReference type="EMBL" id="CAKOGP040002258">
    <property type="protein sequence ID" value="CAJ1966143.1"/>
    <property type="molecule type" value="Genomic_DNA"/>
</dbReference>
<dbReference type="AlphaFoldDB" id="A0AAD2G8S7"/>
<gene>
    <name evidence="2" type="ORF">CYCCA115_LOCUS21726</name>
</gene>
<reference evidence="2" key="1">
    <citation type="submission" date="2023-08" db="EMBL/GenBank/DDBJ databases">
        <authorList>
            <person name="Audoor S."/>
            <person name="Bilcke G."/>
        </authorList>
    </citation>
    <scope>NUCLEOTIDE SEQUENCE</scope>
</reference>
<feature type="region of interest" description="Disordered" evidence="1">
    <location>
        <begin position="315"/>
        <end position="353"/>
    </location>
</feature>
<proteinExistence type="predicted"/>
<evidence type="ECO:0000313" key="2">
    <source>
        <dbReference type="EMBL" id="CAJ1966143.1"/>
    </source>
</evidence>
<feature type="region of interest" description="Disordered" evidence="1">
    <location>
        <begin position="92"/>
        <end position="111"/>
    </location>
</feature>
<feature type="region of interest" description="Disordered" evidence="1">
    <location>
        <begin position="1"/>
        <end position="53"/>
    </location>
</feature>
<keyword evidence="3" id="KW-1185">Reference proteome</keyword>
<feature type="region of interest" description="Disordered" evidence="1">
    <location>
        <begin position="435"/>
        <end position="466"/>
    </location>
</feature>
<comment type="caution">
    <text evidence="2">The sequence shown here is derived from an EMBL/GenBank/DDBJ whole genome shotgun (WGS) entry which is preliminary data.</text>
</comment>
<sequence length="538" mass="58053">MMQEEDVTAAEQVVPNTAEEKKEDSETQEETSTMTGSLSDEGVGASETSIADRIEKTKDMMKDFGNTVAVEKPKQMFADIQGMASNLKERVAFSNKPGDGESDETGEKVDPMEMPRQLFAGMKEKASSFKVSFNSLADGGASSASPDGETGEKVDPMEKPRQIFAGMKKNASSFKGFSFNSLSDSGVTNPSSDGGTGEKVDPMEKPRQIFAGMKKNASSFKGFSFNSLSDSAATNTSYDADLDATSDEQAAVEGSPNDALERSKVFFTGMKEKASSFKMKLPLAKDEEFDEYGKAVPGPLDRMKADMKDLASGIRGKMASTNSQGSADGLDDGTPGRSSVFTISEDHEENDYDKLAASNRSVDMLSSSHRSMASNDLSVKVSGFINSAKHSAHDSLSSMPSLASFYASDSSLQSFGLSDRFSSFRNKTISPISEKLGFKHTKEPESEEVQFFQSTTGDKIPVGPEPTIVKELCPEFKEKKTSSAKHWENVLPKSTNDTRPSMARRLPSIASLDTSAHAPSPQPYEHDTSSLTISENES</sequence>
<organism evidence="2 3">
    <name type="scientific">Cylindrotheca closterium</name>
    <dbReference type="NCBI Taxonomy" id="2856"/>
    <lineage>
        <taxon>Eukaryota</taxon>
        <taxon>Sar</taxon>
        <taxon>Stramenopiles</taxon>
        <taxon>Ochrophyta</taxon>
        <taxon>Bacillariophyta</taxon>
        <taxon>Bacillariophyceae</taxon>
        <taxon>Bacillariophycidae</taxon>
        <taxon>Bacillariales</taxon>
        <taxon>Bacillariaceae</taxon>
        <taxon>Cylindrotheca</taxon>
    </lineage>
</organism>
<feature type="region of interest" description="Disordered" evidence="1">
    <location>
        <begin position="480"/>
        <end position="538"/>
    </location>
</feature>
<evidence type="ECO:0000256" key="1">
    <source>
        <dbReference type="SAM" id="MobiDB-lite"/>
    </source>
</evidence>
<feature type="region of interest" description="Disordered" evidence="1">
    <location>
        <begin position="181"/>
        <end position="209"/>
    </location>
</feature>
<feature type="compositionally biased region" description="Basic and acidic residues" evidence="1">
    <location>
        <begin position="150"/>
        <end position="161"/>
    </location>
</feature>
<evidence type="ECO:0000313" key="3">
    <source>
        <dbReference type="Proteomes" id="UP001295423"/>
    </source>
</evidence>
<protein>
    <submittedName>
        <fullName evidence="2">Uncharacterized protein</fullName>
    </submittedName>
</protein>
<feature type="compositionally biased region" description="Basic and acidic residues" evidence="1">
    <location>
        <begin position="196"/>
        <end position="207"/>
    </location>
</feature>
<feature type="region of interest" description="Disordered" evidence="1">
    <location>
        <begin position="136"/>
        <end position="166"/>
    </location>
</feature>
<feature type="compositionally biased region" description="Polar residues" evidence="1">
    <location>
        <begin position="181"/>
        <end position="193"/>
    </location>
</feature>
<name>A0AAD2G8S7_9STRA</name>